<name>A0A1Y5PI93_9MYCO</name>
<dbReference type="AlphaFoldDB" id="A0A1Y5PI93"/>
<evidence type="ECO:0000313" key="1">
    <source>
        <dbReference type="EMBL" id="SBS78393.1"/>
    </source>
</evidence>
<sequence>MRELNRERDAAADLPRLLQRDDLESLGPEQTRVTLTYDWSKVPAEIRENIPFPAFPVSHLDNSLANLGKLATVRA</sequence>
<accession>A0A1Y5PI93</accession>
<proteinExistence type="predicted"/>
<dbReference type="EMBL" id="FLQS01000052">
    <property type="protein sequence ID" value="SBS78393.1"/>
    <property type="molecule type" value="Genomic_DNA"/>
</dbReference>
<organism evidence="1">
    <name type="scientific">uncultured Mycobacterium sp</name>
    <dbReference type="NCBI Taxonomy" id="171292"/>
    <lineage>
        <taxon>Bacteria</taxon>
        <taxon>Bacillati</taxon>
        <taxon>Actinomycetota</taxon>
        <taxon>Actinomycetes</taxon>
        <taxon>Mycobacteriales</taxon>
        <taxon>Mycobacteriaceae</taxon>
        <taxon>Mycobacterium</taxon>
        <taxon>environmental samples</taxon>
    </lineage>
</organism>
<reference evidence="1" key="1">
    <citation type="submission" date="2016-03" db="EMBL/GenBank/DDBJ databases">
        <authorList>
            <person name="Ploux O."/>
        </authorList>
    </citation>
    <scope>NUCLEOTIDE SEQUENCE</scope>
    <source>
        <strain evidence="1">UC10</strain>
    </source>
</reference>
<protein>
    <submittedName>
        <fullName evidence="1">Uncharacterized protein</fullName>
    </submittedName>
</protein>
<gene>
    <name evidence="1" type="ORF">MHPYR_560039</name>
</gene>